<feature type="coiled-coil region" evidence="1">
    <location>
        <begin position="101"/>
        <end position="135"/>
    </location>
</feature>
<accession>A0A914L7Y5</accession>
<dbReference type="AlphaFoldDB" id="A0A914L7Y5"/>
<reference evidence="4" key="1">
    <citation type="submission" date="2022-11" db="UniProtKB">
        <authorList>
            <consortium name="WormBaseParasite"/>
        </authorList>
    </citation>
    <scope>IDENTIFICATION</scope>
</reference>
<organism evidence="3 4">
    <name type="scientific">Meloidogyne incognita</name>
    <name type="common">Southern root-knot nematode worm</name>
    <name type="synonym">Oxyuris incognita</name>
    <dbReference type="NCBI Taxonomy" id="6306"/>
    <lineage>
        <taxon>Eukaryota</taxon>
        <taxon>Metazoa</taxon>
        <taxon>Ecdysozoa</taxon>
        <taxon>Nematoda</taxon>
        <taxon>Chromadorea</taxon>
        <taxon>Rhabditida</taxon>
        <taxon>Tylenchina</taxon>
        <taxon>Tylenchomorpha</taxon>
        <taxon>Tylenchoidea</taxon>
        <taxon>Meloidogynidae</taxon>
        <taxon>Meloidogyninae</taxon>
        <taxon>Meloidogyne</taxon>
        <taxon>Meloidogyne incognita group</taxon>
    </lineage>
</organism>
<dbReference type="Proteomes" id="UP000887563">
    <property type="component" value="Unplaced"/>
</dbReference>
<dbReference type="WBParaSite" id="Minc3s00313g09970">
    <property type="protein sequence ID" value="Minc3s00313g09970"/>
    <property type="gene ID" value="Minc3s00313g09970"/>
</dbReference>
<sequence>MSEDPSTQTTTIQEGQFSTNDHQQEKIRDIIVLPPPEIINSVNGGNDDIDKILGQMAEFMSEKIIECRQLSQSSAVSFTANFLQSRVISTDVGVRLAKLYEALQVKNLEEFNQKLEELSENSSEKAKIIQELKESFIQWEEFLSELDKELERIAGPEKRSELGKNGTDIQLVSHLSRLAQNGSLLSYVQSSSYSLMFLEVVSSFAVQECYEHVKKMFDSLTEFHKLGCDILLLTQRPTTGGGGFLKLIGMPFRMLLNESESMRQILMHRQSALSMAGIRALHIYTEFLCNDHPLEIASSKNNGNNGVLEKQQSGCILLNHEGQILYSYLCTDSSDWPDVEVLLEQVRLNQIRRPSTAKSSLQPSSQQTLATDVLASERFEDTQNNIQTNDLTGNCQEVAVHKRKCCIII</sequence>
<feature type="region of interest" description="Disordered" evidence="2">
    <location>
        <begin position="1"/>
        <end position="23"/>
    </location>
</feature>
<keyword evidence="1" id="KW-0175">Coiled coil</keyword>
<keyword evidence="3" id="KW-1185">Reference proteome</keyword>
<evidence type="ECO:0000256" key="1">
    <source>
        <dbReference type="SAM" id="Coils"/>
    </source>
</evidence>
<protein>
    <submittedName>
        <fullName evidence="4">Uncharacterized protein</fullName>
    </submittedName>
</protein>
<name>A0A914L7Y5_MELIC</name>
<evidence type="ECO:0000256" key="2">
    <source>
        <dbReference type="SAM" id="MobiDB-lite"/>
    </source>
</evidence>
<feature type="compositionally biased region" description="Polar residues" evidence="2">
    <location>
        <begin position="1"/>
        <end position="21"/>
    </location>
</feature>
<proteinExistence type="predicted"/>
<evidence type="ECO:0000313" key="4">
    <source>
        <dbReference type="WBParaSite" id="Minc3s00313g09970"/>
    </source>
</evidence>
<evidence type="ECO:0000313" key="3">
    <source>
        <dbReference type="Proteomes" id="UP000887563"/>
    </source>
</evidence>